<evidence type="ECO:0000313" key="2">
    <source>
        <dbReference type="Proteomes" id="UP000002193"/>
    </source>
</evidence>
<dbReference type="AlphaFoldDB" id="Q823N9"/>
<organism evidence="1 2">
    <name type="scientific">Chlamydia caviae (strain ATCC VR-813 / DSM 19441 / 03DC25 / GPIC)</name>
    <name type="common">Chlamydophila caviae</name>
    <dbReference type="NCBI Taxonomy" id="227941"/>
    <lineage>
        <taxon>Bacteria</taxon>
        <taxon>Pseudomonadati</taxon>
        <taxon>Chlamydiota</taxon>
        <taxon>Chlamydiia</taxon>
        <taxon>Chlamydiales</taxon>
        <taxon>Chlamydiaceae</taxon>
        <taxon>Chlamydia/Chlamydophila group</taxon>
        <taxon>Chlamydia</taxon>
    </lineage>
</organism>
<sequence>MSRISLMDEQTYARLGRNCQCSIAIDKQSTVFLQKTAGDFKRIKNYYKLGTKRS</sequence>
<dbReference type="Proteomes" id="UP000002193">
    <property type="component" value="Chromosome"/>
</dbReference>
<evidence type="ECO:0000313" key="1">
    <source>
        <dbReference type="EMBL" id="AAP05116.1"/>
    </source>
</evidence>
<gene>
    <name evidence="1" type="ordered locus">CCA_00369</name>
</gene>
<name>Q823N9_CHLCV</name>
<protein>
    <submittedName>
        <fullName evidence="1">Uncharacterized protein</fullName>
    </submittedName>
</protein>
<dbReference type="KEGG" id="cca:CCA_00369"/>
<dbReference type="EMBL" id="AE015925">
    <property type="protein sequence ID" value="AAP05116.1"/>
    <property type="molecule type" value="Genomic_DNA"/>
</dbReference>
<proteinExistence type="predicted"/>
<reference evidence="1 2" key="1">
    <citation type="journal article" date="2003" name="Nucleic Acids Res.">
        <title>Genome sequence of Chlamydophila caviae (Chlamydia psittaci GPIC): examining the role of niche-specific genes in the evolution of the Chlamydiaceae.</title>
        <authorList>
            <person name="Read T.D."/>
            <person name="Myers G.S.A."/>
            <person name="Brunham R.C."/>
            <person name="Nelson W.C."/>
            <person name="Paulsen I.T."/>
            <person name="Heidelberg J.F."/>
            <person name="Holtzapple E.K."/>
            <person name="Khouri H.M."/>
            <person name="Federova N.B."/>
            <person name="Carty H.A."/>
            <person name="Umayam L.A."/>
            <person name="Haft D.H."/>
            <person name="Peterson J.D."/>
            <person name="Beanan M.J."/>
            <person name="White O."/>
            <person name="Salzberg S.L."/>
            <person name="Hsia R.-C."/>
            <person name="McClarty G."/>
            <person name="Rank R.G."/>
            <person name="Bavoil P.M."/>
            <person name="Fraser C.M."/>
        </authorList>
    </citation>
    <scope>NUCLEOTIDE SEQUENCE [LARGE SCALE GENOMIC DNA]</scope>
    <source>
        <strain evidence="2">ATCC VR-813 / DSM 19441 / 03DC25 / GPIC</strain>
    </source>
</reference>
<keyword evidence="2" id="KW-1185">Reference proteome</keyword>
<accession>Q823N9</accession>
<dbReference type="STRING" id="227941.CCA_00369"/>
<dbReference type="HOGENOM" id="CLU_3041709_0_0_0"/>